<dbReference type="InterPro" id="IPR011095">
    <property type="entry name" value="Dala_Dala_lig_C"/>
</dbReference>
<dbReference type="RefSeq" id="WP_126600095.1">
    <property type="nucleotide sequence ID" value="NZ_LR134510.1"/>
</dbReference>
<dbReference type="PROSITE" id="PS50975">
    <property type="entry name" value="ATP_GRASP"/>
    <property type="match status" value="1"/>
</dbReference>
<reference evidence="6 7" key="1">
    <citation type="submission" date="2018-12" db="EMBL/GenBank/DDBJ databases">
        <authorList>
            <consortium name="Pathogen Informatics"/>
        </authorList>
    </citation>
    <scope>NUCLEOTIDE SEQUENCE [LARGE SCALE GENOMIC DNA]</scope>
    <source>
        <strain evidence="6 7">NCTC12871</strain>
    </source>
</reference>
<evidence type="ECO:0000313" key="6">
    <source>
        <dbReference type="EMBL" id="VEJ09837.1"/>
    </source>
</evidence>
<keyword evidence="7" id="KW-1185">Reference proteome</keyword>
<dbReference type="Gene3D" id="3.30.470.20">
    <property type="entry name" value="ATP-grasp fold, B domain"/>
    <property type="match status" value="1"/>
</dbReference>
<keyword evidence="3 4" id="KW-0067">ATP-binding</keyword>
<dbReference type="OrthoDB" id="9800957at2"/>
<dbReference type="KEGG" id="adp:NCTC12871_01324"/>
<dbReference type="InterPro" id="IPR013815">
    <property type="entry name" value="ATP_grasp_subdomain_1"/>
</dbReference>
<organism evidence="6 7">
    <name type="scientific">Actinobacillus delphinicola</name>
    <dbReference type="NCBI Taxonomy" id="51161"/>
    <lineage>
        <taxon>Bacteria</taxon>
        <taxon>Pseudomonadati</taxon>
        <taxon>Pseudomonadota</taxon>
        <taxon>Gammaproteobacteria</taxon>
        <taxon>Pasteurellales</taxon>
        <taxon>Pasteurellaceae</taxon>
        <taxon>Actinobacillus</taxon>
    </lineage>
</organism>
<feature type="domain" description="ATP-grasp" evidence="5">
    <location>
        <begin position="109"/>
        <end position="304"/>
    </location>
</feature>
<dbReference type="Proteomes" id="UP000279799">
    <property type="component" value="Chromosome"/>
</dbReference>
<dbReference type="SUPFAM" id="SSF56059">
    <property type="entry name" value="Glutathione synthetase ATP-binding domain-like"/>
    <property type="match status" value="1"/>
</dbReference>
<dbReference type="AlphaFoldDB" id="A0A448TV83"/>
<dbReference type="PANTHER" id="PTHR43055:SF1">
    <property type="entry name" value="FORMATE-DEPENDENT PHOSPHORIBOSYLGLYCINAMIDE FORMYLTRANSFERASE"/>
    <property type="match status" value="1"/>
</dbReference>
<protein>
    <submittedName>
        <fullName evidence="6">D-alanine--D-alanine ligase</fullName>
    </submittedName>
</protein>
<dbReference type="GO" id="GO:0005524">
    <property type="term" value="F:ATP binding"/>
    <property type="evidence" value="ECO:0007669"/>
    <property type="project" value="UniProtKB-UniRule"/>
</dbReference>
<dbReference type="PANTHER" id="PTHR43055">
    <property type="entry name" value="FORMATE-DEPENDENT PHOSPHORIBOSYLGLYCINAMIDE FORMYLTRANSFERASE"/>
    <property type="match status" value="1"/>
</dbReference>
<dbReference type="GO" id="GO:0005829">
    <property type="term" value="C:cytosol"/>
    <property type="evidence" value="ECO:0007669"/>
    <property type="project" value="TreeGrafter"/>
</dbReference>
<proteinExistence type="predicted"/>
<dbReference type="Gene3D" id="3.30.1490.20">
    <property type="entry name" value="ATP-grasp fold, A domain"/>
    <property type="match status" value="1"/>
</dbReference>
<evidence type="ECO:0000256" key="2">
    <source>
        <dbReference type="ARBA" id="ARBA00022741"/>
    </source>
</evidence>
<sequence>MSSEYIGLIGGRSGDSVTDEIKKRGFKVALVCGKNNEPGHDIADKLLVLDYREREKIKDFFIKLQVKKIVISTGHILAFKLAKYLEDNKFIISINVETSLLCKDKFLLKEKMKELGFKTPEFLFFKFSDNLIKNQSYLKKILDTIDFPIVLKSNLDIIPPIAVHSKIELYKYYYKLIELKSDILVEELITGSDLTIPILFNGKKARAIDVFYYSKGKEDNLIGFDKSETYKINNEYEVKREAEKLIEKISVLGLSRADAIVNDSGIYFLEINSVILCGHTQESYTYKWKEKGYNFASLLVDNAFRIFNI</sequence>
<evidence type="ECO:0000256" key="3">
    <source>
        <dbReference type="ARBA" id="ARBA00022840"/>
    </source>
</evidence>
<evidence type="ECO:0000256" key="1">
    <source>
        <dbReference type="ARBA" id="ARBA00022598"/>
    </source>
</evidence>
<dbReference type="EMBL" id="LR134510">
    <property type="protein sequence ID" value="VEJ09837.1"/>
    <property type="molecule type" value="Genomic_DNA"/>
</dbReference>
<gene>
    <name evidence="6" type="ORF">NCTC12871_01324</name>
</gene>
<dbReference type="InterPro" id="IPR011761">
    <property type="entry name" value="ATP-grasp"/>
</dbReference>
<name>A0A448TV83_9PAST</name>
<accession>A0A448TV83</accession>
<evidence type="ECO:0000313" key="7">
    <source>
        <dbReference type="Proteomes" id="UP000279799"/>
    </source>
</evidence>
<dbReference type="Gene3D" id="3.40.50.20">
    <property type="match status" value="1"/>
</dbReference>
<keyword evidence="1 6" id="KW-0436">Ligase</keyword>
<evidence type="ECO:0000259" key="5">
    <source>
        <dbReference type="PROSITE" id="PS50975"/>
    </source>
</evidence>
<dbReference type="Pfam" id="PF07478">
    <property type="entry name" value="Dala_Dala_lig_C"/>
    <property type="match status" value="1"/>
</dbReference>
<dbReference type="GO" id="GO:0046872">
    <property type="term" value="F:metal ion binding"/>
    <property type="evidence" value="ECO:0007669"/>
    <property type="project" value="InterPro"/>
</dbReference>
<keyword evidence="2 4" id="KW-0547">Nucleotide-binding</keyword>
<evidence type="ECO:0000256" key="4">
    <source>
        <dbReference type="PROSITE-ProRule" id="PRU00409"/>
    </source>
</evidence>
<dbReference type="GO" id="GO:0008716">
    <property type="term" value="F:D-alanine-D-alanine ligase activity"/>
    <property type="evidence" value="ECO:0007669"/>
    <property type="project" value="InterPro"/>
</dbReference>